<protein>
    <recommendedName>
        <fullName evidence="2">Methyltransferase domain-containing protein</fullName>
    </recommendedName>
</protein>
<dbReference type="CDD" id="cd02440">
    <property type="entry name" value="AdoMet_MTases"/>
    <property type="match status" value="1"/>
</dbReference>
<feature type="transmembrane region" description="Helical" evidence="1">
    <location>
        <begin position="23"/>
        <end position="44"/>
    </location>
</feature>
<dbReference type="Gene3D" id="3.40.50.150">
    <property type="entry name" value="Vaccinia Virus protein VP39"/>
    <property type="match status" value="1"/>
</dbReference>
<keyword evidence="1" id="KW-0812">Transmembrane</keyword>
<dbReference type="PANTHER" id="PTHR47473:SF1">
    <property type="entry name" value="METHYLTRANSFERASE DOMAIN-CONTAINING PROTEIN"/>
    <property type="match status" value="1"/>
</dbReference>
<accession>A0A316Z9T1</accession>
<dbReference type="SUPFAM" id="SSF53335">
    <property type="entry name" value="S-adenosyl-L-methionine-dependent methyltransferases"/>
    <property type="match status" value="1"/>
</dbReference>
<evidence type="ECO:0000259" key="2">
    <source>
        <dbReference type="Pfam" id="PF13649"/>
    </source>
</evidence>
<dbReference type="Pfam" id="PF13649">
    <property type="entry name" value="Methyltransf_25"/>
    <property type="match status" value="1"/>
</dbReference>
<dbReference type="InterPro" id="IPR029063">
    <property type="entry name" value="SAM-dependent_MTases_sf"/>
</dbReference>
<dbReference type="PANTHER" id="PTHR47473">
    <property type="entry name" value="BTA1P"/>
    <property type="match status" value="1"/>
</dbReference>
<gene>
    <name evidence="3" type="ORF">FA09DRAFT_297955</name>
</gene>
<dbReference type="OrthoDB" id="10253390at2759"/>
<dbReference type="GeneID" id="37267772"/>
<keyword evidence="1" id="KW-1133">Transmembrane helix</keyword>
<dbReference type="InterPro" id="IPR021829">
    <property type="entry name" value="DUF3419"/>
</dbReference>
<reference evidence="3 4" key="1">
    <citation type="journal article" date="2018" name="Mol. Biol. Evol.">
        <title>Broad Genomic Sampling Reveals a Smut Pathogenic Ancestry of the Fungal Clade Ustilaginomycotina.</title>
        <authorList>
            <person name="Kijpornyongpan T."/>
            <person name="Mondo S.J."/>
            <person name="Barry K."/>
            <person name="Sandor L."/>
            <person name="Lee J."/>
            <person name="Lipzen A."/>
            <person name="Pangilinan J."/>
            <person name="LaButti K."/>
            <person name="Hainaut M."/>
            <person name="Henrissat B."/>
            <person name="Grigoriev I.V."/>
            <person name="Spatafora J.W."/>
            <person name="Aime M.C."/>
        </authorList>
    </citation>
    <scope>NUCLEOTIDE SEQUENCE [LARGE SCALE GENOMIC DNA]</scope>
    <source>
        <strain evidence="3 4">MCA 4186</strain>
    </source>
</reference>
<dbReference type="Pfam" id="PF11899">
    <property type="entry name" value="DUF3419"/>
    <property type="match status" value="1"/>
</dbReference>
<keyword evidence="1" id="KW-0472">Membrane</keyword>
<feature type="domain" description="Methyltransferase" evidence="2">
    <location>
        <begin position="120"/>
        <end position="217"/>
    </location>
</feature>
<evidence type="ECO:0000313" key="3">
    <source>
        <dbReference type="EMBL" id="PWN97712.1"/>
    </source>
</evidence>
<dbReference type="RefSeq" id="XP_025597991.1">
    <property type="nucleotide sequence ID" value="XM_025740226.1"/>
</dbReference>
<name>A0A316Z9T1_9BASI</name>
<organism evidence="3 4">
    <name type="scientific">Tilletiopsis washingtonensis</name>
    <dbReference type="NCBI Taxonomy" id="58919"/>
    <lineage>
        <taxon>Eukaryota</taxon>
        <taxon>Fungi</taxon>
        <taxon>Dikarya</taxon>
        <taxon>Basidiomycota</taxon>
        <taxon>Ustilaginomycotina</taxon>
        <taxon>Exobasidiomycetes</taxon>
        <taxon>Entylomatales</taxon>
        <taxon>Entylomatales incertae sedis</taxon>
        <taxon>Tilletiopsis</taxon>
    </lineage>
</organism>
<evidence type="ECO:0000313" key="4">
    <source>
        <dbReference type="Proteomes" id="UP000245946"/>
    </source>
</evidence>
<evidence type="ECO:0000256" key="1">
    <source>
        <dbReference type="SAM" id="Phobius"/>
    </source>
</evidence>
<dbReference type="AlphaFoldDB" id="A0A316Z9T1"/>
<dbReference type="InterPro" id="IPR041698">
    <property type="entry name" value="Methyltransf_25"/>
</dbReference>
<proteinExistence type="predicted"/>
<keyword evidence="4" id="KW-1185">Reference proteome</keyword>
<dbReference type="STRING" id="58919.A0A316Z9T1"/>
<dbReference type="EMBL" id="KZ819294">
    <property type="protein sequence ID" value="PWN97712.1"/>
    <property type="molecule type" value="Genomic_DNA"/>
</dbReference>
<sequence length="823" mass="93403">MFSLSPQHLAAPYAPAWLVHSRFFVPASWAVAVASVLAAVVALFPGARTALAFAYHCFLAPIGSGKNQSERLDRFYQGQAGVYDATRSGLLRGRRTMLKLCAAQLREMQRTNPGKPLVWVDIGGGTGWNIEEMAKYFPLEELSQIYLIDLCEPLLEVARRRFAAKGLKNVQVLCQDAKEFELPGLPQGRKVDLFTCSYSISMIPPFYAVMDRIESMLDTETGVYGVVDFYVSGRSAPSADKSALIGGDTRRQCGWLSRFFWSHWFELDHVELHPARRDYLEYKFGTIKCYNGRNNFIIPFIVRIPYYIWLGCSRQRDTTAAIEAFEVEAGNRVICPPSFPELSFSHLLENAKTQQQLSEKNLERSLSSAHSLSDVKISGVVRRRGSDGDESARSGASSSCRLDLGPQIPLSSFHYQRRQWRLPFVDNEFASQFRTWIYGFAWEDPYVDMEHFDIGKDDSVLCITSAGCNALHYAIAGQPKRIHCVDMNPCQGHILELKLACIAALSYDEFWALFGEGKHADFRTLLDTKISPYLSSHAYQFWRLNTAAFDRNFYFRGYSGHALRLGKAAFTIGRVNKDVKAVCNATSIEEQQRLWNRRLRGTIINRPLIRWFLSNPAFLWNALGVPVNQMNCFLNEGVSVEQYAIDTLDAIPGRGLFSTENYWYRLCLMGNYSKESCPLYLKEASFKLLKEDACRRLDSFRLHTDSIVNVLRGLEDASLTRAVTMDHMDWYDPVPASQPAPTLKQARNDADKSVSDLDREIVELARCIAPGGAVFFRSAGRRPWYVQRFELLGFQTRPIHVRETGKPIDGVNMYASCWECRRV</sequence>
<dbReference type="Proteomes" id="UP000245946">
    <property type="component" value="Unassembled WGS sequence"/>
</dbReference>